<reference evidence="2 3" key="1">
    <citation type="submission" date="2016-06" db="EMBL/GenBank/DDBJ databases">
        <title>Comparative genomics of the ectomycorrhizal sister species Rhizopogon vinicolor and Rhizopogon vesiculosus (Basidiomycota: Boletales) reveals a divergence of the mating type B locus.</title>
        <authorList>
            <consortium name="DOE Joint Genome Institute"/>
            <person name="Mujic A.B."/>
            <person name="Kuo A."/>
            <person name="Tritt A."/>
            <person name="Lipzen A."/>
            <person name="Chen C."/>
            <person name="Johnson J."/>
            <person name="Sharma A."/>
            <person name="Barry K."/>
            <person name="Grigoriev I.V."/>
            <person name="Spatafora J.W."/>
        </authorList>
    </citation>
    <scope>NUCLEOTIDE SEQUENCE [LARGE SCALE GENOMIC DNA]</scope>
    <source>
        <strain evidence="2 3">AM-OR11-026</strain>
    </source>
</reference>
<keyword evidence="3" id="KW-1185">Reference proteome</keyword>
<evidence type="ECO:0000256" key="1">
    <source>
        <dbReference type="SAM" id="SignalP"/>
    </source>
</evidence>
<feature type="chain" id="PRO_5008597927" description="PRC-barrel domain-containing protein" evidence="1">
    <location>
        <begin position="18"/>
        <end position="94"/>
    </location>
</feature>
<keyword evidence="1" id="KW-0732">Signal</keyword>
<dbReference type="Proteomes" id="UP000092154">
    <property type="component" value="Unassembled WGS sequence"/>
</dbReference>
<name>A0A1B7NC98_9AGAM</name>
<evidence type="ECO:0008006" key="4">
    <source>
        <dbReference type="Google" id="ProtNLM"/>
    </source>
</evidence>
<feature type="signal peptide" evidence="1">
    <location>
        <begin position="1"/>
        <end position="17"/>
    </location>
</feature>
<gene>
    <name evidence="2" type="ORF">K503DRAFT_766735</name>
</gene>
<evidence type="ECO:0000313" key="2">
    <source>
        <dbReference type="EMBL" id="OAX42466.1"/>
    </source>
</evidence>
<evidence type="ECO:0000313" key="3">
    <source>
        <dbReference type="Proteomes" id="UP000092154"/>
    </source>
</evidence>
<dbReference type="AlphaFoldDB" id="A0A1B7NC98"/>
<dbReference type="OrthoDB" id="10480193at2759"/>
<accession>A0A1B7NC98</accession>
<dbReference type="InParanoid" id="A0A1B7NC98"/>
<protein>
    <recommendedName>
        <fullName evidence="4">PRC-barrel domain-containing protein</fullName>
    </recommendedName>
</protein>
<organism evidence="2 3">
    <name type="scientific">Rhizopogon vinicolor AM-OR11-026</name>
    <dbReference type="NCBI Taxonomy" id="1314800"/>
    <lineage>
        <taxon>Eukaryota</taxon>
        <taxon>Fungi</taxon>
        <taxon>Dikarya</taxon>
        <taxon>Basidiomycota</taxon>
        <taxon>Agaricomycotina</taxon>
        <taxon>Agaricomycetes</taxon>
        <taxon>Agaricomycetidae</taxon>
        <taxon>Boletales</taxon>
        <taxon>Suillineae</taxon>
        <taxon>Rhizopogonaceae</taxon>
        <taxon>Rhizopogon</taxon>
    </lineage>
</organism>
<sequence length="94" mass="10141">MRLTLVSIALLCSSVLAAPLQHREELLDIGSRDVLGGSGGSIIKRGLIDGIIAQRSRKGYSILDDDFENSDIKILSPKRDLIDIGAILKVIGKK</sequence>
<proteinExistence type="predicted"/>
<dbReference type="EMBL" id="KV448156">
    <property type="protein sequence ID" value="OAX42466.1"/>
    <property type="molecule type" value="Genomic_DNA"/>
</dbReference>